<dbReference type="InterPro" id="IPR027859">
    <property type="entry name" value="KATNIP_dom"/>
</dbReference>
<protein>
    <submittedName>
        <fullName evidence="4">DUF4457 domain-containing protein</fullName>
    </submittedName>
</protein>
<reference evidence="4" key="2">
    <citation type="submission" date="2018-12" db="UniProtKB">
        <authorList>
            <consortium name="WormBaseParasite"/>
        </authorList>
    </citation>
    <scope>IDENTIFICATION</scope>
    <source>
        <strain evidence="4">Puerto Rican</strain>
    </source>
</reference>
<reference evidence="3" key="1">
    <citation type="journal article" date="2012" name="PLoS Negl. Trop. Dis.">
        <title>A systematically improved high quality genome and transcriptome of the human blood fluke Schistosoma mansoni.</title>
        <authorList>
            <person name="Protasio A.V."/>
            <person name="Tsai I.J."/>
            <person name="Babbage A."/>
            <person name="Nichol S."/>
            <person name="Hunt M."/>
            <person name="Aslett M.A."/>
            <person name="De Silva N."/>
            <person name="Velarde G.S."/>
            <person name="Anderson T.J."/>
            <person name="Clark R.C."/>
            <person name="Davidson C."/>
            <person name="Dillon G.P."/>
            <person name="Holroyd N.E."/>
            <person name="LoVerde P.T."/>
            <person name="Lloyd C."/>
            <person name="McQuillan J."/>
            <person name="Oliveira G."/>
            <person name="Otto T.D."/>
            <person name="Parker-Manuel S.J."/>
            <person name="Quail M.A."/>
            <person name="Wilson R.A."/>
            <person name="Zerlotini A."/>
            <person name="Dunne D.W."/>
            <person name="Berriman M."/>
        </authorList>
    </citation>
    <scope>NUCLEOTIDE SEQUENCE [LARGE SCALE GENOMIC DNA]</scope>
    <source>
        <strain evidence="3">Puerto Rican</strain>
    </source>
</reference>
<feature type="domain" description="KATNIP" evidence="2">
    <location>
        <begin position="628"/>
        <end position="768"/>
    </location>
</feature>
<dbReference type="AlphaFoldDB" id="A0A3Q0KQ96"/>
<proteinExistence type="predicted"/>
<dbReference type="PANTHER" id="PTHR21534">
    <property type="entry name" value="KATANIN-INTERACTING PROTEIN"/>
    <property type="match status" value="1"/>
</dbReference>
<evidence type="ECO:0000313" key="4">
    <source>
        <dbReference type="WBParaSite" id="Smp_152390.1"/>
    </source>
</evidence>
<accession>A0A3Q0KQ96</accession>
<dbReference type="InParanoid" id="A0A3Q0KQ96"/>
<dbReference type="WBParaSite" id="Smp_152390.1">
    <property type="protein sequence ID" value="Smp_152390.1"/>
    <property type="gene ID" value="Smp_152390"/>
</dbReference>
<dbReference type="Pfam" id="PF14652">
    <property type="entry name" value="DUF4457"/>
    <property type="match status" value="2"/>
</dbReference>
<dbReference type="PANTHER" id="PTHR21534:SF0">
    <property type="entry name" value="KATANIN-INTERACTING PROTEIN"/>
    <property type="match status" value="1"/>
</dbReference>
<sequence length="774" mass="90451">MKIIVKEMDTNYENYLNYLKQRNKQRELLQQKTEEDLMKERLEKGFQLYFNAATKYLKNKSYEHYTTNNHNKSNTNILTKKIKRKSWGDIYIPLYNNEISIIKKNHSLFQTTNTKSVVCKNLLKTSLSTYKENEDKQDNQLIFHLDIFNNWGNKKWIGLNGIEVLLNNNMNNIIKIYPHTIKIYKINHNTTHNSNNTTNNSSSNDHTNTSFIPSDNLFKSSFYTTNFQDMWLTPIHHLPLRIQFTYLLKQFQWNDIIQINIWNFLNTYLLNISVKKCLLHVIYNNKIRTLYNDYLPYINTTNNYNSSSNNNNNHCIHDSVTSIILNVNEIIPFEQFHSNHYLNGSSYINESIPNDIDHIHNNPDQLMDTTEINFNGPFPNADNDLLNNTTEYHLLSNVNEDLLLNSSLNQIHYKEMTDPYENKNKLFKQTLNSFNLFKQFDQNQISIKNNEYPLRNSNLQLNLITFNNLNENLLLNNNMGSNNDSNNNNGSINNNNSNKNIGSNNMNNNSDSNKKIGSNNGNDSNNSGINNNNSSYFICHESTKHQQQLINQSMINYPLRHSIKNFSIPELPFGHQLLFDIISTWGNLNYVGLTGIEIFLSNGMNITTLCHITSYPFNIDNLSDYTDNDNHNDSNRITNLIDGINYTCDKKHMWLIPFNLGDRHFIQITLPKWIQSSIALIRIWNYNQSLRHSLYGVKEMIIYLDKQPIFYGEINKAQGIIEDYSEIILFCTNNDILNLIGQNDTLLKLKQYNQVSMDTNERLMTCGSMPNMNE</sequence>
<dbReference type="Proteomes" id="UP000008854">
    <property type="component" value="Unassembled WGS sequence"/>
</dbReference>
<organism evidence="3 4">
    <name type="scientific">Schistosoma mansoni</name>
    <name type="common">Blood fluke</name>
    <dbReference type="NCBI Taxonomy" id="6183"/>
    <lineage>
        <taxon>Eukaryota</taxon>
        <taxon>Metazoa</taxon>
        <taxon>Spiralia</taxon>
        <taxon>Lophotrochozoa</taxon>
        <taxon>Platyhelminthes</taxon>
        <taxon>Trematoda</taxon>
        <taxon>Digenea</taxon>
        <taxon>Strigeidida</taxon>
        <taxon>Schistosomatoidea</taxon>
        <taxon>Schistosomatidae</taxon>
        <taxon>Schistosoma</taxon>
    </lineage>
</organism>
<evidence type="ECO:0000259" key="2">
    <source>
        <dbReference type="Pfam" id="PF14652"/>
    </source>
</evidence>
<feature type="region of interest" description="Disordered" evidence="1">
    <location>
        <begin position="477"/>
        <end position="527"/>
    </location>
</feature>
<name>A0A3Q0KQ96_SCHMA</name>
<keyword evidence="3" id="KW-1185">Reference proteome</keyword>
<feature type="domain" description="KATNIP" evidence="2">
    <location>
        <begin position="541"/>
        <end position="627"/>
    </location>
</feature>
<dbReference type="STRING" id="6183.A0A3Q0KQ96"/>
<evidence type="ECO:0000313" key="3">
    <source>
        <dbReference type="Proteomes" id="UP000008854"/>
    </source>
</evidence>
<dbReference type="InterPro" id="IPR026704">
    <property type="entry name" value="KATNIP"/>
</dbReference>
<evidence type="ECO:0000256" key="1">
    <source>
        <dbReference type="SAM" id="MobiDB-lite"/>
    </source>
</evidence>